<dbReference type="PANTHER" id="PTHR36930">
    <property type="entry name" value="METAL-SULFUR CLUSTER BIOSYNTHESIS PROTEINS YUAD-RELATED"/>
    <property type="match status" value="1"/>
</dbReference>
<sequence>MTAVTPTIVPTIETGTIARVGVLAGIARKARSKAPTEVIDRAAVTLDGGIDGDHRGRVKPGGKGRRQVTLMERGDWEAAIAELGADVAWQERRVNLLVDGFDLPQVAGARLRIGADVVVEISFECDPCHRMDAVAPGLRAALTPDWRGGVCTRVLAGGDIAVGDAIRIEES</sequence>
<organism evidence="2 3">
    <name type="scientific">Sphingomonas rubra</name>
    <dbReference type="NCBI Taxonomy" id="634430"/>
    <lineage>
        <taxon>Bacteria</taxon>
        <taxon>Pseudomonadati</taxon>
        <taxon>Pseudomonadota</taxon>
        <taxon>Alphaproteobacteria</taxon>
        <taxon>Sphingomonadales</taxon>
        <taxon>Sphingomonadaceae</taxon>
        <taxon>Sphingomonas</taxon>
    </lineage>
</organism>
<dbReference type="GO" id="GO:0030170">
    <property type="term" value="F:pyridoxal phosphate binding"/>
    <property type="evidence" value="ECO:0007669"/>
    <property type="project" value="InterPro"/>
</dbReference>
<dbReference type="AlphaFoldDB" id="A0A1I5S0R8"/>
<protein>
    <recommendedName>
        <fullName evidence="1">MOSC domain-containing protein</fullName>
    </recommendedName>
</protein>
<dbReference type="InterPro" id="IPR052716">
    <property type="entry name" value="MOSC_domain"/>
</dbReference>
<feature type="domain" description="MOSC" evidence="1">
    <location>
        <begin position="36"/>
        <end position="169"/>
    </location>
</feature>
<dbReference type="GO" id="GO:0030151">
    <property type="term" value="F:molybdenum ion binding"/>
    <property type="evidence" value="ECO:0007669"/>
    <property type="project" value="InterPro"/>
</dbReference>
<keyword evidence="3" id="KW-1185">Reference proteome</keyword>
<dbReference type="Pfam" id="PF03473">
    <property type="entry name" value="MOSC"/>
    <property type="match status" value="1"/>
</dbReference>
<gene>
    <name evidence="2" type="ORF">SAMN04488241_104243</name>
</gene>
<evidence type="ECO:0000313" key="2">
    <source>
        <dbReference type="EMBL" id="SFP63876.1"/>
    </source>
</evidence>
<reference evidence="2 3" key="1">
    <citation type="submission" date="2016-10" db="EMBL/GenBank/DDBJ databases">
        <authorList>
            <person name="de Groot N.N."/>
        </authorList>
    </citation>
    <scope>NUCLEOTIDE SEQUENCE [LARGE SCALE GENOMIC DNA]</scope>
    <source>
        <strain evidence="2 3">CGMCC 1.9113</strain>
    </source>
</reference>
<dbReference type="InterPro" id="IPR005302">
    <property type="entry name" value="MoCF_Sase_C"/>
</dbReference>
<dbReference type="PANTHER" id="PTHR36930:SF1">
    <property type="entry name" value="MOSC DOMAIN-CONTAINING PROTEIN"/>
    <property type="match status" value="1"/>
</dbReference>
<dbReference type="GO" id="GO:0003824">
    <property type="term" value="F:catalytic activity"/>
    <property type="evidence" value="ECO:0007669"/>
    <property type="project" value="InterPro"/>
</dbReference>
<dbReference type="STRING" id="634430.SAMN04488241_104243"/>
<dbReference type="SUPFAM" id="SSF50800">
    <property type="entry name" value="PK beta-barrel domain-like"/>
    <property type="match status" value="1"/>
</dbReference>
<proteinExistence type="predicted"/>
<dbReference type="Gene3D" id="2.40.33.20">
    <property type="entry name" value="PK beta-barrel domain-like"/>
    <property type="match status" value="1"/>
</dbReference>
<dbReference type="Proteomes" id="UP000199586">
    <property type="component" value="Unassembled WGS sequence"/>
</dbReference>
<dbReference type="RefSeq" id="WP_177200110.1">
    <property type="nucleotide sequence ID" value="NZ_FOXP01000004.1"/>
</dbReference>
<dbReference type="InterPro" id="IPR011037">
    <property type="entry name" value="Pyrv_Knase-like_insert_dom_sf"/>
</dbReference>
<accession>A0A1I5S0R8</accession>
<evidence type="ECO:0000259" key="1">
    <source>
        <dbReference type="PROSITE" id="PS51340"/>
    </source>
</evidence>
<dbReference type="EMBL" id="FOXP01000004">
    <property type="protein sequence ID" value="SFP63876.1"/>
    <property type="molecule type" value="Genomic_DNA"/>
</dbReference>
<dbReference type="PROSITE" id="PS51340">
    <property type="entry name" value="MOSC"/>
    <property type="match status" value="1"/>
</dbReference>
<name>A0A1I5S0R8_9SPHN</name>
<evidence type="ECO:0000313" key="3">
    <source>
        <dbReference type="Proteomes" id="UP000199586"/>
    </source>
</evidence>